<protein>
    <submittedName>
        <fullName evidence="2">Uncharacterized protein</fullName>
    </submittedName>
</protein>
<evidence type="ECO:0000313" key="2">
    <source>
        <dbReference type="EMBL" id="KAK9695911.1"/>
    </source>
</evidence>
<dbReference type="AlphaFoldDB" id="A0AAW1IZQ2"/>
<dbReference type="EMBL" id="JASPKY010000467">
    <property type="protein sequence ID" value="KAK9695911.1"/>
    <property type="molecule type" value="Genomic_DNA"/>
</dbReference>
<evidence type="ECO:0000313" key="3">
    <source>
        <dbReference type="Proteomes" id="UP001458880"/>
    </source>
</evidence>
<feature type="transmembrane region" description="Helical" evidence="1">
    <location>
        <begin position="32"/>
        <end position="53"/>
    </location>
</feature>
<organism evidence="2 3">
    <name type="scientific">Popillia japonica</name>
    <name type="common">Japanese beetle</name>
    <dbReference type="NCBI Taxonomy" id="7064"/>
    <lineage>
        <taxon>Eukaryota</taxon>
        <taxon>Metazoa</taxon>
        <taxon>Ecdysozoa</taxon>
        <taxon>Arthropoda</taxon>
        <taxon>Hexapoda</taxon>
        <taxon>Insecta</taxon>
        <taxon>Pterygota</taxon>
        <taxon>Neoptera</taxon>
        <taxon>Endopterygota</taxon>
        <taxon>Coleoptera</taxon>
        <taxon>Polyphaga</taxon>
        <taxon>Scarabaeiformia</taxon>
        <taxon>Scarabaeidae</taxon>
        <taxon>Rutelinae</taxon>
        <taxon>Popillia</taxon>
    </lineage>
</organism>
<comment type="caution">
    <text evidence="2">The sequence shown here is derived from an EMBL/GenBank/DDBJ whole genome shotgun (WGS) entry which is preliminary data.</text>
</comment>
<feature type="transmembrane region" description="Helical" evidence="1">
    <location>
        <begin position="122"/>
        <end position="143"/>
    </location>
</feature>
<keyword evidence="1" id="KW-0472">Membrane</keyword>
<dbReference type="Proteomes" id="UP001458880">
    <property type="component" value="Unassembled WGS sequence"/>
</dbReference>
<keyword evidence="3" id="KW-1185">Reference proteome</keyword>
<keyword evidence="1" id="KW-1133">Transmembrane helix</keyword>
<gene>
    <name evidence="2" type="ORF">QE152_g32254</name>
</gene>
<reference evidence="2 3" key="1">
    <citation type="journal article" date="2024" name="BMC Genomics">
        <title>De novo assembly and annotation of Popillia japonica's genome with initial clues to its potential as an invasive pest.</title>
        <authorList>
            <person name="Cucini C."/>
            <person name="Boschi S."/>
            <person name="Funari R."/>
            <person name="Cardaioli E."/>
            <person name="Iannotti N."/>
            <person name="Marturano G."/>
            <person name="Paoli F."/>
            <person name="Bruttini M."/>
            <person name="Carapelli A."/>
            <person name="Frati F."/>
            <person name="Nardi F."/>
        </authorList>
    </citation>
    <scope>NUCLEOTIDE SEQUENCE [LARGE SCALE GENOMIC DNA]</scope>
    <source>
        <strain evidence="2">DMR45628</strain>
    </source>
</reference>
<sequence>MVVFEVKDWVMPWGDLKLSFSCKSCLEGLKSVVVPIIGLLQLPSVILFCSNMLRKLIRMVVFEVKDWVMPWGRPKALSLVQKLSWWLKICSSSYNWAITVTQPDSVLLSLSCKNCLGGLKSVLVPIIGLLQLHSLILFCSYMLRRLIRMVVFEVKDWVMPWGRPKALSLVQKLSWGLKICCSSYNWAITVTQPDSVLLQYA</sequence>
<keyword evidence="1" id="KW-0812">Transmembrane</keyword>
<proteinExistence type="predicted"/>
<evidence type="ECO:0000256" key="1">
    <source>
        <dbReference type="SAM" id="Phobius"/>
    </source>
</evidence>
<name>A0AAW1IZQ2_POPJA</name>
<accession>A0AAW1IZQ2</accession>